<keyword evidence="1" id="KW-1133">Transmembrane helix</keyword>
<dbReference type="EMBL" id="GAIX01012208">
    <property type="protein sequence ID" value="JAA80352.1"/>
    <property type="molecule type" value="Transcribed_RNA"/>
</dbReference>
<organism evidence="2">
    <name type="scientific">Pararge aegeria</name>
    <name type="common">speckled wood butterfly</name>
    <dbReference type="NCBI Taxonomy" id="116150"/>
    <lineage>
        <taxon>Eukaryota</taxon>
        <taxon>Metazoa</taxon>
        <taxon>Ecdysozoa</taxon>
        <taxon>Arthropoda</taxon>
        <taxon>Hexapoda</taxon>
        <taxon>Insecta</taxon>
        <taxon>Pterygota</taxon>
        <taxon>Neoptera</taxon>
        <taxon>Endopterygota</taxon>
        <taxon>Lepidoptera</taxon>
        <taxon>Glossata</taxon>
        <taxon>Ditrysia</taxon>
        <taxon>Papilionoidea</taxon>
        <taxon>Nymphalidae</taxon>
        <taxon>Satyrinae</taxon>
        <taxon>Satyrini</taxon>
        <taxon>Parargina</taxon>
        <taxon>Pararge</taxon>
    </lineage>
</organism>
<reference evidence="2" key="1">
    <citation type="journal article" date="2013" name="BMC Genomics">
        <title>Unscrambling butterfly oogenesis.</title>
        <authorList>
            <person name="Carter J.M."/>
            <person name="Baker S.C."/>
            <person name="Pink R."/>
            <person name="Carter D.R."/>
            <person name="Collins A."/>
            <person name="Tomlin J."/>
            <person name="Gibbs M."/>
            <person name="Breuker C.J."/>
        </authorList>
    </citation>
    <scope>NUCLEOTIDE SEQUENCE</scope>
    <source>
        <tissue evidence="2">Ovary</tissue>
    </source>
</reference>
<evidence type="ECO:0000313" key="2">
    <source>
        <dbReference type="EMBL" id="JAA80352.1"/>
    </source>
</evidence>
<sequence>MNGSVFSTVTYGTLSGAWGKRVVATFSTFVTRTVNYYLLPSLNSRAILLESLYLTYDHSVKILTVIHARLGRLVAFKFQLTVHNIYLSIVLFGFIHIFI</sequence>
<keyword evidence="1" id="KW-0812">Transmembrane</keyword>
<evidence type="ECO:0000256" key="1">
    <source>
        <dbReference type="SAM" id="Phobius"/>
    </source>
</evidence>
<proteinExistence type="predicted"/>
<dbReference type="AlphaFoldDB" id="S4PTD9"/>
<keyword evidence="1" id="KW-0472">Membrane</keyword>
<protein>
    <submittedName>
        <fullName evidence="2">Uncharacterized protein</fullName>
    </submittedName>
</protein>
<reference evidence="2" key="2">
    <citation type="submission" date="2013-05" db="EMBL/GenBank/DDBJ databases">
        <authorList>
            <person name="Carter J.-M."/>
            <person name="Baker S.C."/>
            <person name="Pink R."/>
            <person name="Carter D.R.F."/>
            <person name="Collins A."/>
            <person name="Tomlin J."/>
            <person name="Gibbs M."/>
            <person name="Breuker C.J."/>
        </authorList>
    </citation>
    <scope>NUCLEOTIDE SEQUENCE</scope>
    <source>
        <tissue evidence="2">Ovary</tissue>
    </source>
</reference>
<feature type="transmembrane region" description="Helical" evidence="1">
    <location>
        <begin position="78"/>
        <end position="98"/>
    </location>
</feature>
<accession>S4PTD9</accession>
<name>S4PTD9_9NEOP</name>